<evidence type="ECO:0000313" key="1">
    <source>
        <dbReference type="EMBL" id="KAF8796976.1"/>
    </source>
</evidence>
<dbReference type="EMBL" id="JABXBU010000001">
    <property type="protein sequence ID" value="KAF8796976.1"/>
    <property type="molecule type" value="Genomic_DNA"/>
</dbReference>
<dbReference type="AlphaFoldDB" id="A0A8T0G247"/>
<name>A0A8T0G247_ARGBR</name>
<reference evidence="1" key="2">
    <citation type="submission" date="2020-06" db="EMBL/GenBank/DDBJ databases">
        <authorList>
            <person name="Sheffer M."/>
        </authorList>
    </citation>
    <scope>NUCLEOTIDE SEQUENCE</scope>
</reference>
<dbReference type="Proteomes" id="UP000807504">
    <property type="component" value="Unassembled WGS sequence"/>
</dbReference>
<evidence type="ECO:0000313" key="2">
    <source>
        <dbReference type="Proteomes" id="UP000807504"/>
    </source>
</evidence>
<gene>
    <name evidence="1" type="ORF">HNY73_001295</name>
</gene>
<comment type="caution">
    <text evidence="1">The sequence shown here is derived from an EMBL/GenBank/DDBJ whole genome shotgun (WGS) entry which is preliminary data.</text>
</comment>
<organism evidence="1 2">
    <name type="scientific">Argiope bruennichi</name>
    <name type="common">Wasp spider</name>
    <name type="synonym">Aranea bruennichi</name>
    <dbReference type="NCBI Taxonomy" id="94029"/>
    <lineage>
        <taxon>Eukaryota</taxon>
        <taxon>Metazoa</taxon>
        <taxon>Ecdysozoa</taxon>
        <taxon>Arthropoda</taxon>
        <taxon>Chelicerata</taxon>
        <taxon>Arachnida</taxon>
        <taxon>Araneae</taxon>
        <taxon>Araneomorphae</taxon>
        <taxon>Entelegynae</taxon>
        <taxon>Araneoidea</taxon>
        <taxon>Araneidae</taxon>
        <taxon>Argiope</taxon>
    </lineage>
</organism>
<sequence>MCGLTSSQTAFGIDKFEYPKKYKRKSSPPSPGLAWEGSTCFRSQNRRCGVSWAEAVSKFGCLAAAHHSCDRSHSPIRPHV</sequence>
<accession>A0A8T0G247</accession>
<protein>
    <submittedName>
        <fullName evidence="1">Uncharacterized protein</fullName>
    </submittedName>
</protein>
<proteinExistence type="predicted"/>
<reference evidence="1" key="1">
    <citation type="journal article" date="2020" name="bioRxiv">
        <title>Chromosome-level reference genome of the European wasp spider Argiope bruennichi: a resource for studies on range expansion and evolutionary adaptation.</title>
        <authorList>
            <person name="Sheffer M.M."/>
            <person name="Hoppe A."/>
            <person name="Krehenwinkel H."/>
            <person name="Uhl G."/>
            <person name="Kuss A.W."/>
            <person name="Jensen L."/>
            <person name="Jensen C."/>
            <person name="Gillespie R.G."/>
            <person name="Hoff K.J."/>
            <person name="Prost S."/>
        </authorList>
    </citation>
    <scope>NUCLEOTIDE SEQUENCE</scope>
</reference>
<keyword evidence="2" id="KW-1185">Reference proteome</keyword>